<gene>
    <name evidence="2" type="ORF">BA011_30265</name>
</gene>
<name>A0A1B1CJK7_RHILE</name>
<evidence type="ECO:0000313" key="2">
    <source>
        <dbReference type="EMBL" id="ANP89952.1"/>
    </source>
</evidence>
<geneLocation type="plasmid" evidence="2 3">
    <name>unnamed1</name>
</geneLocation>
<evidence type="ECO:0000256" key="1">
    <source>
        <dbReference type="SAM" id="MobiDB-lite"/>
    </source>
</evidence>
<feature type="region of interest" description="Disordered" evidence="1">
    <location>
        <begin position="29"/>
        <end position="76"/>
    </location>
</feature>
<evidence type="ECO:0000313" key="3">
    <source>
        <dbReference type="Proteomes" id="UP000092691"/>
    </source>
</evidence>
<dbReference type="AlphaFoldDB" id="A0A1B1CJK7"/>
<accession>A0A1B1CJK7</accession>
<organism evidence="2 3">
    <name type="scientific">Rhizobium leguminosarum</name>
    <dbReference type="NCBI Taxonomy" id="384"/>
    <lineage>
        <taxon>Bacteria</taxon>
        <taxon>Pseudomonadati</taxon>
        <taxon>Pseudomonadota</taxon>
        <taxon>Alphaproteobacteria</taxon>
        <taxon>Hyphomicrobiales</taxon>
        <taxon>Rhizobiaceae</taxon>
        <taxon>Rhizobium/Agrobacterium group</taxon>
        <taxon>Rhizobium</taxon>
    </lineage>
</organism>
<protein>
    <submittedName>
        <fullName evidence="2">Uncharacterized protein</fullName>
    </submittedName>
</protein>
<sequence>MKQQKRILVNNPRKLDYDQVRAIYASALARPQASEPAMTPSSDDQPEFSQMLPRMSQMWRSNIEQAGEVGKSSSNR</sequence>
<dbReference type="RefSeq" id="WP_065283484.1">
    <property type="nucleotide sequence ID" value="NZ_CP016287.1"/>
</dbReference>
<reference evidence="2 3" key="1">
    <citation type="submission" date="2016-06" db="EMBL/GenBank/DDBJ databases">
        <title>Microsymbionts genomes from the relict species Vavilovia formosa.</title>
        <authorList>
            <person name="Chirak E."/>
            <person name="Kimeklis A."/>
            <person name="Andronov E."/>
        </authorList>
    </citation>
    <scope>NUCLEOTIDE SEQUENCE [LARGE SCALE GENOMIC DNA]</scope>
    <source>
        <strain evidence="2 3">Vaf10</strain>
        <plasmid evidence="3">Plasmid unnamed1</plasmid>
    </source>
</reference>
<keyword evidence="2" id="KW-0614">Plasmid</keyword>
<dbReference type="Proteomes" id="UP000092691">
    <property type="component" value="Plasmid unnamed1"/>
</dbReference>
<dbReference type="EMBL" id="CP016287">
    <property type="protein sequence ID" value="ANP89952.1"/>
    <property type="molecule type" value="Genomic_DNA"/>
</dbReference>
<proteinExistence type="predicted"/>